<protein>
    <submittedName>
        <fullName evidence="2">Uncharacterized protein</fullName>
    </submittedName>
</protein>
<accession>A0A514CX18</accession>
<proteinExistence type="predicted"/>
<sequence length="70" mass="7219">MAKYKRVFAGRKGEKIGDIVELTDDEARPLVKWGRVVPVDEPAPTRAPRVRGGAADAGAGESGAGTDAGA</sequence>
<dbReference type="EMBL" id="MN010758">
    <property type="protein sequence ID" value="QDH85054.1"/>
    <property type="molecule type" value="Genomic_DNA"/>
</dbReference>
<dbReference type="Proteomes" id="UP000318136">
    <property type="component" value="Segment"/>
</dbReference>
<gene>
    <name evidence="2" type="primary">17</name>
    <name evidence="2" type="ORF">SEA_DARDANUS_17</name>
</gene>
<keyword evidence="3" id="KW-1185">Reference proteome</keyword>
<feature type="region of interest" description="Disordered" evidence="1">
    <location>
        <begin position="40"/>
        <end position="70"/>
    </location>
</feature>
<evidence type="ECO:0000256" key="1">
    <source>
        <dbReference type="SAM" id="MobiDB-lite"/>
    </source>
</evidence>
<name>A0A514CX18_9CAUD</name>
<dbReference type="GeneID" id="63911623"/>
<dbReference type="RefSeq" id="YP_010050885.1">
    <property type="nucleotide sequence ID" value="NC_054435.1"/>
</dbReference>
<reference evidence="2 3" key="1">
    <citation type="submission" date="2019-05" db="EMBL/GenBank/DDBJ databases">
        <authorList>
            <person name="Bordelon H.A."/>
            <person name="Brister E.M."/>
            <person name="Bryans A.M."/>
            <person name="Calk A.E."/>
            <person name="Capers C."/>
            <person name="Corrent J.M."/>
            <person name="Delphin C.N."/>
            <person name="Erbelding G.W."/>
            <person name="Gottschalck B.A."/>
            <person name="Hale B.T."/>
            <person name="Jones N.T."/>
            <person name="Mire A.R."/>
            <person name="Perkins A.R."/>
            <person name="Quackenbush R.D."/>
            <person name="Rogers C.S."/>
            <person name="Stewart N.C."/>
            <person name="Threeton H.N."/>
            <person name="Wiggins Z.F."/>
            <person name="Hancock A.M."/>
            <person name="Gissendanner C.R."/>
            <person name="Findley A.M."/>
            <person name="Wills S.J."/>
            <person name="Clifford K.A."/>
            <person name="Elmore F.L."/>
            <person name="Knight M.S."/>
            <person name="Le K."/>
            <person name="Lobaina D."/>
            <person name="Nougues D."/>
            <person name="Salama A."/>
            <person name="Stoeber S.D."/>
            <person name="Sweeney K.J."/>
            <person name="Truong T.G."/>
            <person name="Alvaro L.E."/>
            <person name="Isern S."/>
            <person name="Michael S.F."/>
            <person name="Monti D.L."/>
            <person name="Garlena R.A."/>
            <person name="Russell D.A."/>
            <person name="Pope W.H."/>
            <person name="Jacobs-Sera D."/>
            <person name="Hatfull G.F."/>
        </authorList>
    </citation>
    <scope>NUCLEOTIDE SEQUENCE [LARGE SCALE GENOMIC DNA]</scope>
</reference>
<evidence type="ECO:0000313" key="3">
    <source>
        <dbReference type="Proteomes" id="UP000318136"/>
    </source>
</evidence>
<feature type="compositionally biased region" description="Gly residues" evidence="1">
    <location>
        <begin position="60"/>
        <end position="70"/>
    </location>
</feature>
<dbReference type="KEGG" id="vg:63911623"/>
<organism evidence="2 3">
    <name type="scientific">Gordonia phage Dardanus</name>
    <dbReference type="NCBI Taxonomy" id="2588489"/>
    <lineage>
        <taxon>Viruses</taxon>
        <taxon>Duplodnaviria</taxon>
        <taxon>Heunggongvirae</taxon>
        <taxon>Uroviricota</taxon>
        <taxon>Caudoviricetes</taxon>
        <taxon>Ruthgordonvirinae</taxon>
        <taxon>Dardanusvirus</taxon>
        <taxon>Dardanusvirus dardanus</taxon>
    </lineage>
</organism>
<evidence type="ECO:0000313" key="2">
    <source>
        <dbReference type="EMBL" id="QDH85054.1"/>
    </source>
</evidence>